<sequence>MGYADRFVMSLGASTLQDDAQHHAAEPLAAAALADLTGAGFGALLTRVKYADGSISKTFESGTQNLAQLLRIWTNRVTEKGRERKWVKEGTEWDVRAALTLYRRVAERSLAYWLDGKCGTCHGTGTATRMICQPCRGTGRGEIGGGGFEREKALDMVSELESLLQAHNGRAAAMLRSCL</sequence>
<evidence type="ECO:0008006" key="3">
    <source>
        <dbReference type="Google" id="ProtNLM"/>
    </source>
</evidence>
<accession>A0A1E7W647</accession>
<proteinExistence type="predicted"/>
<reference evidence="2" key="1">
    <citation type="journal article" date="2016" name="Front. Microbiol.">
        <title>Molecular Keys to the Janthinobacterium and Duganella spp. Interaction with the Plant Pathogen Fusarium graminearum.</title>
        <authorList>
            <person name="Haack F.S."/>
            <person name="Poehlein A."/>
            <person name="Kroger C."/>
            <person name="Voigt C.A."/>
            <person name="Piepenbring M."/>
            <person name="Bode H.B."/>
            <person name="Daniel R."/>
            <person name="Schafer W."/>
            <person name="Streit W.R."/>
        </authorList>
    </citation>
    <scope>NUCLEOTIDE SEQUENCE [LARGE SCALE GENOMIC DNA]</scope>
    <source>
        <strain evidence="2">T54</strain>
    </source>
</reference>
<name>A0A1E7W647_9BURK</name>
<gene>
    <name evidence="1" type="ORF">DUPY_50920</name>
</gene>
<comment type="caution">
    <text evidence="1">The sequence shown here is derived from an EMBL/GenBank/DDBJ whole genome shotgun (WGS) entry which is preliminary data.</text>
</comment>
<evidence type="ECO:0000313" key="1">
    <source>
        <dbReference type="EMBL" id="OEZ91480.1"/>
    </source>
</evidence>
<evidence type="ECO:0000313" key="2">
    <source>
        <dbReference type="Proteomes" id="UP000175989"/>
    </source>
</evidence>
<dbReference type="AlphaFoldDB" id="A0A1E7W647"/>
<dbReference type="PATRIC" id="fig|762836.4.peg.5233"/>
<dbReference type="EMBL" id="LROM01000152">
    <property type="protein sequence ID" value="OEZ91480.1"/>
    <property type="molecule type" value="Genomic_DNA"/>
</dbReference>
<dbReference type="Proteomes" id="UP000175989">
    <property type="component" value="Unassembled WGS sequence"/>
</dbReference>
<dbReference type="RefSeq" id="WP_229255504.1">
    <property type="nucleotide sequence ID" value="NZ_LROM01000152.1"/>
</dbReference>
<organism evidence="1 2">
    <name type="scientific">Duganella phyllosphaerae</name>
    <dbReference type="NCBI Taxonomy" id="762836"/>
    <lineage>
        <taxon>Bacteria</taxon>
        <taxon>Pseudomonadati</taxon>
        <taxon>Pseudomonadota</taxon>
        <taxon>Betaproteobacteria</taxon>
        <taxon>Burkholderiales</taxon>
        <taxon>Oxalobacteraceae</taxon>
        <taxon>Telluria group</taxon>
        <taxon>Duganella</taxon>
    </lineage>
</organism>
<protein>
    <recommendedName>
        <fullName evidence="3">Chaperone protein DnaJ</fullName>
    </recommendedName>
</protein>
<keyword evidence="2" id="KW-1185">Reference proteome</keyword>